<dbReference type="InterPro" id="IPR008521">
    <property type="entry name" value="Mg_trans_NIPA"/>
</dbReference>
<name>A0A7S0A440_9DINO</name>
<sequence length="317" mass="34416">MQPVVRWAVGVSAVCLKCLLSAAGFLMQRKAHLLERQGKGKKDSKPLLVGGIVAYLLGSFPDVVSYMLLPEVVCSTFSCLQLVVVAALAHVWLREHVRQREVLGMAVCLAGTALCLGFGPRPRALHSVDEQTVAVYVAAGLGLLAVGMLLDCTKDRCCWRGPWAQKACAFTLPMATGMAYALGRVFNTMLSFVEPPHNLPWGAVHEPLWATMLMAMGLLALTDLYLNMRGARQMPAQVYVPTVFALSTVLQYFQSLVIFREFQHMDTWHAVLSIAGAFASLVGTLCIQPPTEVLSESEDSMARVEESPDLGHGLLGG</sequence>
<keyword evidence="3 6" id="KW-1133">Transmembrane helix</keyword>
<protein>
    <submittedName>
        <fullName evidence="7">Uncharacterized protein</fullName>
    </submittedName>
</protein>
<feature type="transmembrane region" description="Helical" evidence="6">
    <location>
        <begin position="47"/>
        <end position="69"/>
    </location>
</feature>
<feature type="transmembrane region" description="Helical" evidence="6">
    <location>
        <begin position="207"/>
        <end position="226"/>
    </location>
</feature>
<evidence type="ECO:0000313" key="7">
    <source>
        <dbReference type="EMBL" id="CAD8352516.1"/>
    </source>
</evidence>
<feature type="transmembrane region" description="Helical" evidence="6">
    <location>
        <begin position="102"/>
        <end position="121"/>
    </location>
</feature>
<evidence type="ECO:0000256" key="1">
    <source>
        <dbReference type="ARBA" id="ARBA00004141"/>
    </source>
</evidence>
<dbReference type="SUPFAM" id="SSF103481">
    <property type="entry name" value="Multidrug resistance efflux transporter EmrE"/>
    <property type="match status" value="1"/>
</dbReference>
<keyword evidence="4 6" id="KW-0472">Membrane</keyword>
<reference evidence="7" key="1">
    <citation type="submission" date="2021-01" db="EMBL/GenBank/DDBJ databases">
        <authorList>
            <person name="Corre E."/>
            <person name="Pelletier E."/>
            <person name="Niang G."/>
            <person name="Scheremetjew M."/>
            <person name="Finn R."/>
            <person name="Kale V."/>
            <person name="Holt S."/>
            <person name="Cochrane G."/>
            <person name="Meng A."/>
            <person name="Brown T."/>
            <person name="Cohen L."/>
        </authorList>
    </citation>
    <scope>NUCLEOTIDE SEQUENCE</scope>
    <source>
        <strain evidence="7">Pbaha01</strain>
    </source>
</reference>
<evidence type="ECO:0000256" key="3">
    <source>
        <dbReference type="ARBA" id="ARBA00022989"/>
    </source>
</evidence>
<dbReference type="PANTHER" id="PTHR12570:SF65">
    <property type="entry name" value="MAGNESIUM TRANSPORTER NIPA9-RELATED"/>
    <property type="match status" value="1"/>
</dbReference>
<feature type="transmembrane region" description="Helical" evidence="6">
    <location>
        <begin position="75"/>
        <end position="93"/>
    </location>
</feature>
<dbReference type="AlphaFoldDB" id="A0A7S0A440"/>
<organism evidence="7">
    <name type="scientific">Pyrodinium bahamense</name>
    <dbReference type="NCBI Taxonomy" id="73915"/>
    <lineage>
        <taxon>Eukaryota</taxon>
        <taxon>Sar</taxon>
        <taxon>Alveolata</taxon>
        <taxon>Dinophyceae</taxon>
        <taxon>Gonyaulacales</taxon>
        <taxon>Pyrocystaceae</taxon>
        <taxon>Pyrodinium</taxon>
    </lineage>
</organism>
<dbReference type="InterPro" id="IPR037185">
    <property type="entry name" value="EmrE-like"/>
</dbReference>
<evidence type="ECO:0000256" key="6">
    <source>
        <dbReference type="SAM" id="Phobius"/>
    </source>
</evidence>
<feature type="transmembrane region" description="Helical" evidence="6">
    <location>
        <begin position="133"/>
        <end position="151"/>
    </location>
</feature>
<feature type="transmembrane region" description="Helical" evidence="6">
    <location>
        <begin position="6"/>
        <end position="26"/>
    </location>
</feature>
<proteinExistence type="predicted"/>
<feature type="transmembrane region" description="Helical" evidence="6">
    <location>
        <begin position="268"/>
        <end position="287"/>
    </location>
</feature>
<evidence type="ECO:0000256" key="2">
    <source>
        <dbReference type="ARBA" id="ARBA00022692"/>
    </source>
</evidence>
<feature type="transmembrane region" description="Helical" evidence="6">
    <location>
        <begin position="163"/>
        <end position="187"/>
    </location>
</feature>
<feature type="transmembrane region" description="Helical" evidence="6">
    <location>
        <begin position="238"/>
        <end position="256"/>
    </location>
</feature>
<comment type="subcellular location">
    <subcellularLocation>
        <location evidence="1">Membrane</location>
        <topology evidence="1">Multi-pass membrane protein</topology>
    </subcellularLocation>
</comment>
<accession>A0A7S0A440</accession>
<dbReference type="GO" id="GO:0015095">
    <property type="term" value="F:magnesium ion transmembrane transporter activity"/>
    <property type="evidence" value="ECO:0007669"/>
    <property type="project" value="InterPro"/>
</dbReference>
<evidence type="ECO:0000256" key="5">
    <source>
        <dbReference type="SAM" id="MobiDB-lite"/>
    </source>
</evidence>
<dbReference type="PANTHER" id="PTHR12570">
    <property type="match status" value="1"/>
</dbReference>
<evidence type="ECO:0000256" key="4">
    <source>
        <dbReference type="ARBA" id="ARBA00023136"/>
    </source>
</evidence>
<gene>
    <name evidence="7" type="ORF">PBAH0796_LOCUS7883</name>
</gene>
<dbReference type="Pfam" id="PF05653">
    <property type="entry name" value="Mg_trans_NIPA"/>
    <property type="match status" value="1"/>
</dbReference>
<dbReference type="EMBL" id="HBEG01012983">
    <property type="protein sequence ID" value="CAD8352516.1"/>
    <property type="molecule type" value="Transcribed_RNA"/>
</dbReference>
<feature type="region of interest" description="Disordered" evidence="5">
    <location>
        <begin position="296"/>
        <end position="317"/>
    </location>
</feature>
<dbReference type="GO" id="GO:0016020">
    <property type="term" value="C:membrane"/>
    <property type="evidence" value="ECO:0007669"/>
    <property type="project" value="UniProtKB-SubCell"/>
</dbReference>
<keyword evidence="2 6" id="KW-0812">Transmembrane</keyword>